<organism evidence="2 3">
    <name type="scientific">Pannus brasiliensis CCIBt3594</name>
    <dbReference type="NCBI Taxonomy" id="1427578"/>
    <lineage>
        <taxon>Bacteria</taxon>
        <taxon>Bacillati</taxon>
        <taxon>Cyanobacteriota</taxon>
        <taxon>Cyanophyceae</taxon>
        <taxon>Oscillatoriophycideae</taxon>
        <taxon>Chroococcales</taxon>
        <taxon>Microcystaceae</taxon>
        <taxon>Pannus</taxon>
    </lineage>
</organism>
<comment type="caution">
    <text evidence="2">The sequence shown here is derived from an EMBL/GenBank/DDBJ whole genome shotgun (WGS) entry which is preliminary data.</text>
</comment>
<dbReference type="EMBL" id="JBAFSM010000040">
    <property type="protein sequence ID" value="MEG3439068.1"/>
    <property type="molecule type" value="Genomic_DNA"/>
</dbReference>
<dbReference type="Proteomes" id="UP001328733">
    <property type="component" value="Unassembled WGS sequence"/>
</dbReference>
<keyword evidence="1" id="KW-1133">Transmembrane helix</keyword>
<dbReference type="Pfam" id="PF14559">
    <property type="entry name" value="TPR_19"/>
    <property type="match status" value="1"/>
</dbReference>
<sequence length="169" mass="18707">MPKKDNRSLQKFLVLSSGLVLFALMVIPTLGFFRPNSQNVAGNGQPGQRPAIDPEKLRQAAAAYEKILQREPNNPTALQGLAQARLELKDYAGAREPLEKLHGQFPNEIQVSLLLYGARLQTNDIPGAKQILEKLVKDYPQEPKFKEELTKLNQAIAEAGKVAPSQPKK</sequence>
<dbReference type="InterPro" id="IPR011990">
    <property type="entry name" value="TPR-like_helical_dom_sf"/>
</dbReference>
<evidence type="ECO:0000313" key="3">
    <source>
        <dbReference type="Proteomes" id="UP001328733"/>
    </source>
</evidence>
<dbReference type="RefSeq" id="WP_332866551.1">
    <property type="nucleotide sequence ID" value="NZ_JBAFSM010000040.1"/>
</dbReference>
<reference evidence="2 3" key="1">
    <citation type="submission" date="2024-01" db="EMBL/GenBank/DDBJ databases">
        <title>Genomic insights into the taxonomy and metabolism of the cyanobacterium Pannus brasiliensis CCIBt3594.</title>
        <authorList>
            <person name="Machado M."/>
            <person name="Botero N.B."/>
            <person name="Andreote A.P.D."/>
            <person name="Feitosa A.M.T."/>
            <person name="Popin R."/>
            <person name="Sivonen K."/>
            <person name="Fiore M.F."/>
        </authorList>
    </citation>
    <scope>NUCLEOTIDE SEQUENCE [LARGE SCALE GENOMIC DNA]</scope>
    <source>
        <strain evidence="2 3">CCIBt3594</strain>
    </source>
</reference>
<evidence type="ECO:0000313" key="2">
    <source>
        <dbReference type="EMBL" id="MEG3439068.1"/>
    </source>
</evidence>
<dbReference type="AlphaFoldDB" id="A0AAW9QYW3"/>
<dbReference type="SUPFAM" id="SSF48452">
    <property type="entry name" value="TPR-like"/>
    <property type="match status" value="1"/>
</dbReference>
<keyword evidence="1" id="KW-0472">Membrane</keyword>
<name>A0AAW9QYW3_9CHRO</name>
<keyword evidence="1" id="KW-0812">Transmembrane</keyword>
<dbReference type="Gene3D" id="1.25.40.10">
    <property type="entry name" value="Tetratricopeptide repeat domain"/>
    <property type="match status" value="1"/>
</dbReference>
<accession>A0AAW9QYW3</accession>
<proteinExistence type="predicted"/>
<protein>
    <submittedName>
        <fullName evidence="2">Tetratricopeptide repeat protein</fullName>
    </submittedName>
</protein>
<evidence type="ECO:0000256" key="1">
    <source>
        <dbReference type="SAM" id="Phobius"/>
    </source>
</evidence>
<keyword evidence="3" id="KW-1185">Reference proteome</keyword>
<feature type="transmembrane region" description="Helical" evidence="1">
    <location>
        <begin position="12"/>
        <end position="33"/>
    </location>
</feature>
<gene>
    <name evidence="2" type="ORF">V0288_18225</name>
</gene>